<evidence type="ECO:0000256" key="6">
    <source>
        <dbReference type="ARBA" id="ARBA00023288"/>
    </source>
</evidence>
<dbReference type="InterPro" id="IPR032018">
    <property type="entry name" value="LppA/LppB/LprP"/>
</dbReference>
<proteinExistence type="predicted"/>
<keyword evidence="5" id="KW-0564">Palmitate</keyword>
<evidence type="ECO:0000256" key="2">
    <source>
        <dbReference type="ARBA" id="ARBA00022475"/>
    </source>
</evidence>
<reference evidence="8 9" key="1">
    <citation type="submission" date="2018-09" db="EMBL/GenBank/DDBJ databases">
        <title>YIM PH 21725 draft genome.</title>
        <authorList>
            <person name="Miao C."/>
        </authorList>
    </citation>
    <scope>NUCLEOTIDE SEQUENCE [LARGE SCALE GENOMIC DNA]</scope>
    <source>
        <strain evidence="9">YIM PH21725</strain>
    </source>
</reference>
<comment type="subcellular location">
    <subcellularLocation>
        <location evidence="1">Cell membrane</location>
        <topology evidence="1">Lipid-anchor</topology>
    </subcellularLocation>
</comment>
<organism evidence="8 9">
    <name type="scientific">Amycolatopsis panacis</name>
    <dbReference type="NCBI Taxonomy" id="2340917"/>
    <lineage>
        <taxon>Bacteria</taxon>
        <taxon>Bacillati</taxon>
        <taxon>Actinomycetota</taxon>
        <taxon>Actinomycetes</taxon>
        <taxon>Pseudonocardiales</taxon>
        <taxon>Pseudonocardiaceae</taxon>
        <taxon>Amycolatopsis</taxon>
    </lineage>
</organism>
<keyword evidence="9" id="KW-1185">Reference proteome</keyword>
<evidence type="ECO:0000256" key="4">
    <source>
        <dbReference type="ARBA" id="ARBA00023136"/>
    </source>
</evidence>
<sequence length="201" mass="21503">MTRRTGSRRPAAALATALLVAVLTACSDAKSPFPGDNVDRDPAEAWAALMRLPDTDQARQQYQHLDAELRNALTAAVPKLSPWTTSDDYTGSRAGCGARFPGVSNDGERESLPDHAVAGNLPDADYERALAVIGTIAQRYGFTPRPQRLHDAPGSHDAVFHNETDEGEISFGTALNTSLRLQLGCHLFPAAKQRGTPSATP</sequence>
<dbReference type="Proteomes" id="UP000285112">
    <property type="component" value="Unassembled WGS sequence"/>
</dbReference>
<evidence type="ECO:0000313" key="9">
    <source>
        <dbReference type="Proteomes" id="UP000285112"/>
    </source>
</evidence>
<dbReference type="Pfam" id="PF16708">
    <property type="entry name" value="LppA"/>
    <property type="match status" value="1"/>
</dbReference>
<feature type="signal peptide" evidence="7">
    <location>
        <begin position="1"/>
        <end position="29"/>
    </location>
</feature>
<dbReference type="AlphaFoldDB" id="A0A419I8B5"/>
<evidence type="ECO:0008006" key="10">
    <source>
        <dbReference type="Google" id="ProtNLM"/>
    </source>
</evidence>
<dbReference type="Gene3D" id="3.30.2030.20">
    <property type="match status" value="1"/>
</dbReference>
<keyword evidence="3 7" id="KW-0732">Signal</keyword>
<dbReference type="PROSITE" id="PS51257">
    <property type="entry name" value="PROKAR_LIPOPROTEIN"/>
    <property type="match status" value="1"/>
</dbReference>
<evidence type="ECO:0000256" key="1">
    <source>
        <dbReference type="ARBA" id="ARBA00004193"/>
    </source>
</evidence>
<keyword evidence="6" id="KW-0449">Lipoprotein</keyword>
<name>A0A419I8B5_9PSEU</name>
<keyword evidence="4" id="KW-0472">Membrane</keyword>
<dbReference type="EMBL" id="QZFV01000064">
    <property type="protein sequence ID" value="RJQ88406.1"/>
    <property type="molecule type" value="Genomic_DNA"/>
</dbReference>
<dbReference type="GO" id="GO:0005886">
    <property type="term" value="C:plasma membrane"/>
    <property type="evidence" value="ECO:0007669"/>
    <property type="project" value="UniProtKB-SubCell"/>
</dbReference>
<protein>
    <recommendedName>
        <fullName evidence="10">LppA-like lipoprotein</fullName>
    </recommendedName>
</protein>
<evidence type="ECO:0000313" key="8">
    <source>
        <dbReference type="EMBL" id="RJQ88406.1"/>
    </source>
</evidence>
<accession>A0A419I8B5</accession>
<evidence type="ECO:0000256" key="3">
    <source>
        <dbReference type="ARBA" id="ARBA00022729"/>
    </source>
</evidence>
<feature type="chain" id="PRO_5019359502" description="LppA-like lipoprotein" evidence="7">
    <location>
        <begin position="30"/>
        <end position="201"/>
    </location>
</feature>
<comment type="caution">
    <text evidence="8">The sequence shown here is derived from an EMBL/GenBank/DDBJ whole genome shotgun (WGS) entry which is preliminary data.</text>
</comment>
<evidence type="ECO:0000256" key="5">
    <source>
        <dbReference type="ARBA" id="ARBA00023139"/>
    </source>
</evidence>
<keyword evidence="2" id="KW-1003">Cell membrane</keyword>
<evidence type="ECO:0000256" key="7">
    <source>
        <dbReference type="SAM" id="SignalP"/>
    </source>
</evidence>
<gene>
    <name evidence="8" type="ORF">D5S19_06535</name>
</gene>
<dbReference type="OrthoDB" id="3692710at2"/>